<dbReference type="EMBL" id="CASHTH010000083">
    <property type="protein sequence ID" value="CAI7990834.1"/>
    <property type="molecule type" value="Genomic_DNA"/>
</dbReference>
<evidence type="ECO:0000256" key="1">
    <source>
        <dbReference type="SAM" id="MobiDB-lite"/>
    </source>
</evidence>
<organism evidence="2 3">
    <name type="scientific">Geodia barretti</name>
    <name type="common">Barrett's horny sponge</name>
    <dbReference type="NCBI Taxonomy" id="519541"/>
    <lineage>
        <taxon>Eukaryota</taxon>
        <taxon>Metazoa</taxon>
        <taxon>Porifera</taxon>
        <taxon>Demospongiae</taxon>
        <taxon>Heteroscleromorpha</taxon>
        <taxon>Tetractinellida</taxon>
        <taxon>Astrophorina</taxon>
        <taxon>Geodiidae</taxon>
        <taxon>Geodia</taxon>
    </lineage>
</organism>
<comment type="caution">
    <text evidence="2">The sequence shown here is derived from an EMBL/GenBank/DDBJ whole genome shotgun (WGS) entry which is preliminary data.</text>
</comment>
<accession>A0AA35QTH4</accession>
<proteinExistence type="predicted"/>
<evidence type="ECO:0000313" key="3">
    <source>
        <dbReference type="Proteomes" id="UP001174909"/>
    </source>
</evidence>
<dbReference type="AlphaFoldDB" id="A0AA35QTH4"/>
<feature type="compositionally biased region" description="Basic and acidic residues" evidence="1">
    <location>
        <begin position="87"/>
        <end position="103"/>
    </location>
</feature>
<evidence type="ECO:0000313" key="2">
    <source>
        <dbReference type="EMBL" id="CAI7990834.1"/>
    </source>
</evidence>
<feature type="compositionally biased region" description="Basic and acidic residues" evidence="1">
    <location>
        <begin position="53"/>
        <end position="73"/>
    </location>
</feature>
<reference evidence="2" key="1">
    <citation type="submission" date="2023-03" db="EMBL/GenBank/DDBJ databases">
        <authorList>
            <person name="Steffen K."/>
            <person name="Cardenas P."/>
        </authorList>
    </citation>
    <scope>NUCLEOTIDE SEQUENCE</scope>
</reference>
<name>A0AA35QTH4_GEOBA</name>
<keyword evidence="3" id="KW-1185">Reference proteome</keyword>
<feature type="region of interest" description="Disordered" evidence="1">
    <location>
        <begin position="1"/>
        <end position="103"/>
    </location>
</feature>
<dbReference type="Proteomes" id="UP001174909">
    <property type="component" value="Unassembled WGS sequence"/>
</dbReference>
<protein>
    <submittedName>
        <fullName evidence="2">Uncharacterized protein</fullName>
    </submittedName>
</protein>
<sequence>MPEDHGPDEASLPPGATLQPGDMDEDEKQKECRQIRGARSRGGVSTQPAATRNPEKAGKDADAAGPREERLPRDANLVTAGFGGHYQRKDPHETKEQSSEGPH</sequence>
<gene>
    <name evidence="2" type="ORF">GBAR_LOCUS557</name>
</gene>